<protein>
    <submittedName>
        <fullName evidence="1">Uncharacterized protein</fullName>
    </submittedName>
</protein>
<evidence type="ECO:0000313" key="2">
    <source>
        <dbReference type="Proteomes" id="UP000308600"/>
    </source>
</evidence>
<keyword evidence="2" id="KW-1185">Reference proteome</keyword>
<sequence>MSQKKDSLRYVSRTRQQKKAVPKESRTKVISFLNLSRKRLGIASFRTWCQRVRADQINANFSPHDHFTSSRQLPRIRTIEARVGVVMGLTRRRMVQCDRDERVTRTWQIRTRNNWLKTLLSPFHMAHSAGSLSPCFDTELPVWNSGGEPLCRRDETRHEELANAESSVKGYKKSVRETEERFYHTFPEARQAELKTAERICNGTLDDVWYYSTPPPFVPLETTMPYLVPVLHSWDSHPAAYLEQASPYLHHDYDFGFAPHDVVHKTPRGREVSIYKPYAQVPGSPVESEIYYQSYRDQNPSFNYFSSSLINAVMDHSAPCQDSLNLHERSVDELSDLMLLEPEDTESPCSSQTICSTLDPCEAISDDCLLEEREHRSSVLPDDSPPHTPVMQDGQLAPPPSLMVLSARLPSSKSDFPTQHHGGIDQHEQQSNTYLTSPLPDLDVTTEHIPISDPSSKSTPPPRPPSPPPHQTQSPEVRVNEVKDYVVPTACTFCRQRKIGCSFMKPENRDQKTCHPPSERGTKKKRKTPGIKSGGSKPTRVLPKLSKSGDLELHSADGLDRLCETTELEIDLQHFVFHSGFGLLETNLSVPDWPSDCKDFLHPTTYLILCENYNENQPPRLPLQLSPDIKKMTSFTVPFLPFHFNDVHPIIFHNLPYHPIQLSTSRPAPRFRGRDASLFLESKTTLMVSDISEARRRGRPLETKNGSLTHGFTSWINCEGILSIERHRKRNFADGPRRSGSGPGRSESCADDV</sequence>
<accession>A0ACD3A6M8</accession>
<organism evidence="1 2">
    <name type="scientific">Pluteus cervinus</name>
    <dbReference type="NCBI Taxonomy" id="181527"/>
    <lineage>
        <taxon>Eukaryota</taxon>
        <taxon>Fungi</taxon>
        <taxon>Dikarya</taxon>
        <taxon>Basidiomycota</taxon>
        <taxon>Agaricomycotina</taxon>
        <taxon>Agaricomycetes</taxon>
        <taxon>Agaricomycetidae</taxon>
        <taxon>Agaricales</taxon>
        <taxon>Pluteineae</taxon>
        <taxon>Pluteaceae</taxon>
        <taxon>Pluteus</taxon>
    </lineage>
</organism>
<dbReference type="Proteomes" id="UP000308600">
    <property type="component" value="Unassembled WGS sequence"/>
</dbReference>
<evidence type="ECO:0000313" key="1">
    <source>
        <dbReference type="EMBL" id="TFK61335.1"/>
    </source>
</evidence>
<reference evidence="1 2" key="1">
    <citation type="journal article" date="2019" name="Nat. Ecol. Evol.">
        <title>Megaphylogeny resolves global patterns of mushroom evolution.</title>
        <authorList>
            <person name="Varga T."/>
            <person name="Krizsan K."/>
            <person name="Foldi C."/>
            <person name="Dima B."/>
            <person name="Sanchez-Garcia M."/>
            <person name="Sanchez-Ramirez S."/>
            <person name="Szollosi G.J."/>
            <person name="Szarkandi J.G."/>
            <person name="Papp V."/>
            <person name="Albert L."/>
            <person name="Andreopoulos W."/>
            <person name="Angelini C."/>
            <person name="Antonin V."/>
            <person name="Barry K.W."/>
            <person name="Bougher N.L."/>
            <person name="Buchanan P."/>
            <person name="Buyck B."/>
            <person name="Bense V."/>
            <person name="Catcheside P."/>
            <person name="Chovatia M."/>
            <person name="Cooper J."/>
            <person name="Damon W."/>
            <person name="Desjardin D."/>
            <person name="Finy P."/>
            <person name="Geml J."/>
            <person name="Haridas S."/>
            <person name="Hughes K."/>
            <person name="Justo A."/>
            <person name="Karasinski D."/>
            <person name="Kautmanova I."/>
            <person name="Kiss B."/>
            <person name="Kocsube S."/>
            <person name="Kotiranta H."/>
            <person name="LaButti K.M."/>
            <person name="Lechner B.E."/>
            <person name="Liimatainen K."/>
            <person name="Lipzen A."/>
            <person name="Lukacs Z."/>
            <person name="Mihaltcheva S."/>
            <person name="Morgado L.N."/>
            <person name="Niskanen T."/>
            <person name="Noordeloos M.E."/>
            <person name="Ohm R.A."/>
            <person name="Ortiz-Santana B."/>
            <person name="Ovrebo C."/>
            <person name="Racz N."/>
            <person name="Riley R."/>
            <person name="Savchenko A."/>
            <person name="Shiryaev A."/>
            <person name="Soop K."/>
            <person name="Spirin V."/>
            <person name="Szebenyi C."/>
            <person name="Tomsovsky M."/>
            <person name="Tulloss R.E."/>
            <person name="Uehling J."/>
            <person name="Grigoriev I.V."/>
            <person name="Vagvolgyi C."/>
            <person name="Papp T."/>
            <person name="Martin F.M."/>
            <person name="Miettinen O."/>
            <person name="Hibbett D.S."/>
            <person name="Nagy L.G."/>
        </authorList>
    </citation>
    <scope>NUCLEOTIDE SEQUENCE [LARGE SCALE GENOMIC DNA]</scope>
    <source>
        <strain evidence="1 2">NL-1719</strain>
    </source>
</reference>
<dbReference type="EMBL" id="ML208670">
    <property type="protein sequence ID" value="TFK61335.1"/>
    <property type="molecule type" value="Genomic_DNA"/>
</dbReference>
<name>A0ACD3A6M8_9AGAR</name>
<proteinExistence type="predicted"/>
<gene>
    <name evidence="1" type="ORF">BDN72DRAFT_936468</name>
</gene>